<evidence type="ECO:0000256" key="1">
    <source>
        <dbReference type="SAM" id="MobiDB-lite"/>
    </source>
</evidence>
<reference evidence="2 3" key="1">
    <citation type="submission" date="2020-08" db="EMBL/GenBank/DDBJ databases">
        <authorList>
            <person name="Mo P."/>
        </authorList>
    </citation>
    <scope>NUCLEOTIDE SEQUENCE [LARGE SCALE GENOMIC DNA]</scope>
    <source>
        <strain evidence="2 3">CGMCC 4.1532</strain>
    </source>
</reference>
<keyword evidence="3" id="KW-1185">Reference proteome</keyword>
<name>A0A7G7MGT0_9PSEU</name>
<feature type="compositionally biased region" description="Polar residues" evidence="1">
    <location>
        <begin position="148"/>
        <end position="159"/>
    </location>
</feature>
<feature type="region of interest" description="Disordered" evidence="1">
    <location>
        <begin position="96"/>
        <end position="168"/>
    </location>
</feature>
<dbReference type="RefSeq" id="WP_185718742.1">
    <property type="nucleotide sequence ID" value="NZ_BAAAWI010000001.1"/>
</dbReference>
<feature type="compositionally biased region" description="Acidic residues" evidence="1">
    <location>
        <begin position="129"/>
        <end position="138"/>
    </location>
</feature>
<sequence length="168" mass="18458">MSATTAAPPPARRVTMTDYGAMAQRHWAKCLPQRYSQIPEPKTAFFTDLGRQVELEIEDLALTLEGPDEPGETYLQRVGRMNNARQRAREMILPEQILLTPEPGADPDKESNPPASTPAAGIPWIVTPDDPEWQEIVDEETRARETLSRSSSDPQANTSSPPPGNAPG</sequence>
<protein>
    <submittedName>
        <fullName evidence="2">Uncharacterized protein</fullName>
    </submittedName>
</protein>
<accession>A0A7G7MGT0</accession>
<evidence type="ECO:0000313" key="3">
    <source>
        <dbReference type="Proteomes" id="UP000515728"/>
    </source>
</evidence>
<organism evidence="2 3">
    <name type="scientific">Pseudonocardia petroleophila</name>
    <dbReference type="NCBI Taxonomy" id="37331"/>
    <lineage>
        <taxon>Bacteria</taxon>
        <taxon>Bacillati</taxon>
        <taxon>Actinomycetota</taxon>
        <taxon>Actinomycetes</taxon>
        <taxon>Pseudonocardiales</taxon>
        <taxon>Pseudonocardiaceae</taxon>
        <taxon>Pseudonocardia</taxon>
    </lineage>
</organism>
<dbReference type="AlphaFoldDB" id="A0A7G7MGT0"/>
<gene>
    <name evidence="2" type="ORF">H6H00_28610</name>
</gene>
<proteinExistence type="predicted"/>
<dbReference type="KEGG" id="ppel:H6H00_28610"/>
<dbReference type="Proteomes" id="UP000515728">
    <property type="component" value="Chromosome"/>
</dbReference>
<evidence type="ECO:0000313" key="2">
    <source>
        <dbReference type="EMBL" id="QNG51991.1"/>
    </source>
</evidence>
<dbReference type="EMBL" id="CP060131">
    <property type="protein sequence ID" value="QNG51991.1"/>
    <property type="molecule type" value="Genomic_DNA"/>
</dbReference>